<dbReference type="GO" id="GO:0016757">
    <property type="term" value="F:glycosyltransferase activity"/>
    <property type="evidence" value="ECO:0007669"/>
    <property type="project" value="InterPro"/>
</dbReference>
<organism evidence="3 4">
    <name type="scientific">Marisediminitalea aggregata</name>
    <dbReference type="NCBI Taxonomy" id="634436"/>
    <lineage>
        <taxon>Bacteria</taxon>
        <taxon>Pseudomonadati</taxon>
        <taxon>Pseudomonadota</taxon>
        <taxon>Gammaproteobacteria</taxon>
        <taxon>Alteromonadales</taxon>
        <taxon>Alteromonadaceae</taxon>
        <taxon>Marisediminitalea</taxon>
    </lineage>
</organism>
<evidence type="ECO:0000313" key="4">
    <source>
        <dbReference type="Proteomes" id="UP000184520"/>
    </source>
</evidence>
<dbReference type="InterPro" id="IPR050194">
    <property type="entry name" value="Glycosyltransferase_grp1"/>
</dbReference>
<feature type="domain" description="Glycosyltransferase subfamily 4-like N-terminal" evidence="2">
    <location>
        <begin position="20"/>
        <end position="173"/>
    </location>
</feature>
<dbReference type="SUPFAM" id="SSF53756">
    <property type="entry name" value="UDP-Glycosyltransferase/glycogen phosphorylase"/>
    <property type="match status" value="1"/>
</dbReference>
<evidence type="ECO:0000259" key="1">
    <source>
        <dbReference type="Pfam" id="PF00534"/>
    </source>
</evidence>
<reference evidence="4" key="1">
    <citation type="submission" date="2016-11" db="EMBL/GenBank/DDBJ databases">
        <authorList>
            <person name="Varghese N."/>
            <person name="Submissions S."/>
        </authorList>
    </citation>
    <scope>NUCLEOTIDE SEQUENCE [LARGE SCALE GENOMIC DNA]</scope>
    <source>
        <strain evidence="4">CGMCC 1.8995</strain>
    </source>
</reference>
<dbReference type="EMBL" id="FQWD01000007">
    <property type="protein sequence ID" value="SHH21373.1"/>
    <property type="molecule type" value="Genomic_DNA"/>
</dbReference>
<feature type="domain" description="Glycosyl transferase family 1" evidence="1">
    <location>
        <begin position="181"/>
        <end position="322"/>
    </location>
</feature>
<proteinExistence type="predicted"/>
<evidence type="ECO:0000259" key="2">
    <source>
        <dbReference type="Pfam" id="PF13579"/>
    </source>
</evidence>
<dbReference type="Pfam" id="PF00534">
    <property type="entry name" value="Glycos_transf_1"/>
    <property type="match status" value="1"/>
</dbReference>
<sequence>MTMVKHVVMIHERFPPDYAGGGEYVVHQMAKHLQARGIRITVLTTGDPEQTAFDGIKTIRIPCSVYAFNLRASVLLPYCHDADVIQAFTYHSVIPATRVASTLNIPLVKMMLALFGKEWRTMKGPVVGRLFEWFERKLVTMPAAKDIYISDFSQRYAESMGISTAESVVIEPGISLEDYTPGDKSFVMFAGKLNPRKGLQQVITAARSLPQVEFVITGWGSHTAMAELNDLPNVRFEPFTNRLAMADLLSRAAIFVFPTRVETFGLAVAEAMASGCAIVSSSELPFAGIKVDATDSQAIAEAIQQLINDPERMKRDGQKNRETALTYNWQSHTDDLLAVYQQVKQSMMSENGLVT</sequence>
<keyword evidence="3" id="KW-0808">Transferase</keyword>
<dbReference type="CDD" id="cd03801">
    <property type="entry name" value="GT4_PimA-like"/>
    <property type="match status" value="1"/>
</dbReference>
<dbReference type="OrthoDB" id="9802525at2"/>
<dbReference type="Gene3D" id="3.40.50.2000">
    <property type="entry name" value="Glycogen Phosphorylase B"/>
    <property type="match status" value="2"/>
</dbReference>
<accession>A0A1M5R6B5</accession>
<keyword evidence="4" id="KW-1185">Reference proteome</keyword>
<name>A0A1M5R6B5_9ALTE</name>
<gene>
    <name evidence="3" type="ORF">SAMN05216361_4043</name>
</gene>
<protein>
    <submittedName>
        <fullName evidence="3">Glycosyltransferase involved in cell wall bisynthesis</fullName>
    </submittedName>
</protein>
<dbReference type="Proteomes" id="UP000184520">
    <property type="component" value="Unassembled WGS sequence"/>
</dbReference>
<evidence type="ECO:0000313" key="3">
    <source>
        <dbReference type="EMBL" id="SHH21373.1"/>
    </source>
</evidence>
<dbReference type="PANTHER" id="PTHR45947:SF3">
    <property type="entry name" value="SULFOQUINOVOSYL TRANSFERASE SQD2"/>
    <property type="match status" value="1"/>
</dbReference>
<dbReference type="RefSeq" id="WP_073324990.1">
    <property type="nucleotide sequence ID" value="NZ_FQWD01000007.1"/>
</dbReference>
<dbReference type="PANTHER" id="PTHR45947">
    <property type="entry name" value="SULFOQUINOVOSYL TRANSFERASE SQD2"/>
    <property type="match status" value="1"/>
</dbReference>
<dbReference type="STRING" id="634436.SAMN05216361_4043"/>
<dbReference type="Pfam" id="PF13579">
    <property type="entry name" value="Glyco_trans_4_4"/>
    <property type="match status" value="1"/>
</dbReference>
<dbReference type="InterPro" id="IPR001296">
    <property type="entry name" value="Glyco_trans_1"/>
</dbReference>
<dbReference type="AlphaFoldDB" id="A0A1M5R6B5"/>
<dbReference type="InterPro" id="IPR028098">
    <property type="entry name" value="Glyco_trans_4-like_N"/>
</dbReference>